<gene>
    <name evidence="1" type="ORF">V1525DRAFT_395452</name>
</gene>
<sequence>MDKYMSPTTPTKFKPTKGAMVLAKPFKSPLKRPHAGDDAMANPKSSKTQSQDDAREMALDIFALRPDSTTTNMSSSPVKNSGLFSSSMNGSPNTSPLNKSGQFREKFLAGVKHERVTIDPVLVKQESALDISLRQMRQKLSQCQQAHKYESATAKLADGTVVPQDESLAVLIDKWRAAAQNAAKYLFDLAQVRVAKMGGVAEFKRRTRRRGFDEDSDEEEEKRRRLEVGEDELQQLHDEYDYDVVADAKRATSAANADGDEEFTMEMMLAVLNIDPGVVFPK</sequence>
<comment type="caution">
    <text evidence="1">The sequence shown here is derived from an EMBL/GenBank/DDBJ whole genome shotgun (WGS) entry which is preliminary data.</text>
</comment>
<evidence type="ECO:0000313" key="2">
    <source>
        <dbReference type="Proteomes" id="UP001433508"/>
    </source>
</evidence>
<protein>
    <submittedName>
        <fullName evidence="1">Uncharacterized protein</fullName>
    </submittedName>
</protein>
<reference evidence="2" key="1">
    <citation type="journal article" date="2024" name="Front. Bioeng. Biotechnol.">
        <title>Genome-scale model development and genomic sequencing of the oleaginous clade Lipomyces.</title>
        <authorList>
            <person name="Czajka J.J."/>
            <person name="Han Y."/>
            <person name="Kim J."/>
            <person name="Mondo S.J."/>
            <person name="Hofstad B.A."/>
            <person name="Robles A."/>
            <person name="Haridas S."/>
            <person name="Riley R."/>
            <person name="LaButti K."/>
            <person name="Pangilinan J."/>
            <person name="Andreopoulos W."/>
            <person name="Lipzen A."/>
            <person name="Yan J."/>
            <person name="Wang M."/>
            <person name="Ng V."/>
            <person name="Grigoriev I.V."/>
            <person name="Spatafora J.W."/>
            <person name="Magnuson J.K."/>
            <person name="Baker S.E."/>
            <person name="Pomraning K.R."/>
        </authorList>
    </citation>
    <scope>NUCLEOTIDE SEQUENCE [LARGE SCALE GENOMIC DNA]</scope>
    <source>
        <strain evidence="2">CBS 7786</strain>
    </source>
</reference>
<evidence type="ECO:0000313" key="1">
    <source>
        <dbReference type="EMBL" id="KAK9240252.1"/>
    </source>
</evidence>
<keyword evidence="2" id="KW-1185">Reference proteome</keyword>
<accession>A0ACC3T8F5</accession>
<proteinExistence type="predicted"/>
<dbReference type="EMBL" id="MU971340">
    <property type="protein sequence ID" value="KAK9240252.1"/>
    <property type="molecule type" value="Genomic_DNA"/>
</dbReference>
<organism evidence="1 2">
    <name type="scientific">Lipomyces kononenkoae</name>
    <name type="common">Yeast</name>
    <dbReference type="NCBI Taxonomy" id="34357"/>
    <lineage>
        <taxon>Eukaryota</taxon>
        <taxon>Fungi</taxon>
        <taxon>Dikarya</taxon>
        <taxon>Ascomycota</taxon>
        <taxon>Saccharomycotina</taxon>
        <taxon>Lipomycetes</taxon>
        <taxon>Lipomycetales</taxon>
        <taxon>Lipomycetaceae</taxon>
        <taxon>Lipomyces</taxon>
    </lineage>
</organism>
<name>A0ACC3T8F5_LIPKO</name>
<dbReference type="Proteomes" id="UP001433508">
    <property type="component" value="Unassembled WGS sequence"/>
</dbReference>